<dbReference type="InterPro" id="IPR037004">
    <property type="entry name" value="Exonuc_VII_ssu_sf"/>
</dbReference>
<dbReference type="NCBIfam" id="TIGR01280">
    <property type="entry name" value="xseB"/>
    <property type="match status" value="1"/>
</dbReference>
<keyword evidence="5 6" id="KW-0269">Exonuclease</keyword>
<dbReference type="InterPro" id="IPR003761">
    <property type="entry name" value="Exonuc_VII_S"/>
</dbReference>
<evidence type="ECO:0000256" key="7">
    <source>
        <dbReference type="SAM" id="MobiDB-lite"/>
    </source>
</evidence>
<evidence type="ECO:0000313" key="9">
    <source>
        <dbReference type="Proteomes" id="UP001464891"/>
    </source>
</evidence>
<evidence type="ECO:0000313" key="8">
    <source>
        <dbReference type="EMBL" id="MEP0819082.1"/>
    </source>
</evidence>
<comment type="function">
    <text evidence="6">Bidirectionally degrades single-stranded DNA into large acid-insoluble oligonucleotides, which are then degraded further into small acid-soluble oligonucleotides.</text>
</comment>
<keyword evidence="4 6" id="KW-0378">Hydrolase</keyword>
<dbReference type="Proteomes" id="UP001464891">
    <property type="component" value="Unassembled WGS sequence"/>
</dbReference>
<evidence type="ECO:0000256" key="5">
    <source>
        <dbReference type="ARBA" id="ARBA00022839"/>
    </source>
</evidence>
<organism evidence="8 9">
    <name type="scientific">Trichocoleus desertorum GB2-A4</name>
    <dbReference type="NCBI Taxonomy" id="2933944"/>
    <lineage>
        <taxon>Bacteria</taxon>
        <taxon>Bacillati</taxon>
        <taxon>Cyanobacteriota</taxon>
        <taxon>Cyanophyceae</taxon>
        <taxon>Leptolyngbyales</taxon>
        <taxon>Trichocoleusaceae</taxon>
        <taxon>Trichocoleus</taxon>
    </lineage>
</organism>
<proteinExistence type="inferred from homology"/>
<evidence type="ECO:0000256" key="6">
    <source>
        <dbReference type="HAMAP-Rule" id="MF_00337"/>
    </source>
</evidence>
<comment type="similarity">
    <text evidence="1 6">Belongs to the XseB family.</text>
</comment>
<accession>A0ABV0JBC4</accession>
<dbReference type="HAMAP" id="MF_00337">
    <property type="entry name" value="Exonuc_7_S"/>
    <property type="match status" value="1"/>
</dbReference>
<dbReference type="Pfam" id="PF02609">
    <property type="entry name" value="Exonuc_VII_S"/>
    <property type="match status" value="1"/>
</dbReference>
<reference evidence="8 9" key="1">
    <citation type="submission" date="2022-04" db="EMBL/GenBank/DDBJ databases">
        <title>Positive selection, recombination, and allopatry shape intraspecific diversity of widespread and dominant cyanobacteria.</title>
        <authorList>
            <person name="Wei J."/>
            <person name="Shu W."/>
            <person name="Hu C."/>
        </authorList>
    </citation>
    <scope>NUCLEOTIDE SEQUENCE [LARGE SCALE GENOMIC DNA]</scope>
    <source>
        <strain evidence="8 9">GB2-A4</strain>
    </source>
</reference>
<dbReference type="EMBL" id="JAMPKM010000012">
    <property type="protein sequence ID" value="MEP0819082.1"/>
    <property type="molecule type" value="Genomic_DNA"/>
</dbReference>
<evidence type="ECO:0000256" key="2">
    <source>
        <dbReference type="ARBA" id="ARBA00022490"/>
    </source>
</evidence>
<comment type="caution">
    <text evidence="8">The sequence shown here is derived from an EMBL/GenBank/DDBJ whole genome shotgun (WGS) entry which is preliminary data.</text>
</comment>
<keyword evidence="3 6" id="KW-0540">Nuclease</keyword>
<keyword evidence="9" id="KW-1185">Reference proteome</keyword>
<dbReference type="SUPFAM" id="SSF116842">
    <property type="entry name" value="XseB-like"/>
    <property type="match status" value="1"/>
</dbReference>
<dbReference type="EC" id="3.1.11.6" evidence="6"/>
<sequence>MNDLTSLNQSTSKPTDTVASANSPSTSSQTDWSYETTVDQIETIIGQIEAGDLDLVEVFDQFAIAIDQLRQCETFLRQRQRQMDLLIEKLVDESESY</sequence>
<keyword evidence="2 6" id="KW-0963">Cytoplasm</keyword>
<evidence type="ECO:0000256" key="4">
    <source>
        <dbReference type="ARBA" id="ARBA00022801"/>
    </source>
</evidence>
<comment type="subcellular location">
    <subcellularLocation>
        <location evidence="6">Cytoplasm</location>
    </subcellularLocation>
</comment>
<evidence type="ECO:0000256" key="3">
    <source>
        <dbReference type="ARBA" id="ARBA00022722"/>
    </source>
</evidence>
<comment type="catalytic activity">
    <reaction evidence="6">
        <text>Exonucleolytic cleavage in either 5'- to 3'- or 3'- to 5'-direction to yield nucleoside 5'-phosphates.</text>
        <dbReference type="EC" id="3.1.11.6"/>
    </reaction>
</comment>
<dbReference type="RefSeq" id="WP_190432161.1">
    <property type="nucleotide sequence ID" value="NZ_JAMPKM010000012.1"/>
</dbReference>
<dbReference type="Gene3D" id="1.10.287.1040">
    <property type="entry name" value="Exonuclease VII, small subunit"/>
    <property type="match status" value="1"/>
</dbReference>
<evidence type="ECO:0000256" key="1">
    <source>
        <dbReference type="ARBA" id="ARBA00009998"/>
    </source>
</evidence>
<dbReference type="GO" id="GO:0008855">
    <property type="term" value="F:exodeoxyribonuclease VII activity"/>
    <property type="evidence" value="ECO:0007669"/>
    <property type="project" value="UniProtKB-EC"/>
</dbReference>
<protein>
    <recommendedName>
        <fullName evidence="6">Exodeoxyribonuclease 7 small subunit</fullName>
        <ecNumber evidence="6">3.1.11.6</ecNumber>
    </recommendedName>
    <alternativeName>
        <fullName evidence="6">Exodeoxyribonuclease VII small subunit</fullName>
        <shortName evidence="6">Exonuclease VII small subunit</shortName>
    </alternativeName>
</protein>
<feature type="region of interest" description="Disordered" evidence="7">
    <location>
        <begin position="1"/>
        <end position="33"/>
    </location>
</feature>
<comment type="subunit">
    <text evidence="6">Heterooligomer composed of large and small subunits.</text>
</comment>
<name>A0ABV0JBC4_9CYAN</name>
<gene>
    <name evidence="6 8" type="primary">xseB</name>
    <name evidence="8" type="ORF">NC998_18445</name>
</gene>